<evidence type="ECO:0000313" key="1">
    <source>
        <dbReference type="EMBL" id="CAG9703876.1"/>
    </source>
</evidence>
<reference evidence="2 4" key="1">
    <citation type="submission" date="2017-10" db="EMBL/GenBank/DDBJ databases">
        <title>Effective Description of Clostridium neonatale sp. nov. linked to necrotizing enterocolitis in neonates and a clarification of species assignable to the genus Clostridium (Prazmowski 1880) emend. Lawson and Rainey 2016.</title>
        <authorList>
            <person name="Bernard K."/>
            <person name="Burdz T."/>
            <person name="Wiebe D."/>
            <person name="Balcewich B."/>
            <person name="Alfa M."/>
            <person name="Bernier A.-M."/>
        </authorList>
    </citation>
    <scope>NUCLEOTIDE SEQUENCE [LARGE SCALE GENOMIC DNA]</scope>
    <source>
        <strain evidence="2 4">LCDC99A005</strain>
    </source>
</reference>
<keyword evidence="2" id="KW-0969">Cilium</keyword>
<dbReference type="AlphaFoldDB" id="A0A2A7MCU2"/>
<accession>A0A2A7MCU2</accession>
<gene>
    <name evidence="3" type="primary">fliU_1</name>
    <name evidence="1" type="ORF">CNEO_40846</name>
    <name evidence="3" type="ORF">CNEONATNEC25_00402</name>
    <name evidence="2" type="ORF">CQ394_16315</name>
</gene>
<dbReference type="EMBL" id="PDCJ01000003">
    <property type="protein sequence ID" value="PEG29505.1"/>
    <property type="molecule type" value="Genomic_DNA"/>
</dbReference>
<keyword evidence="2" id="KW-0282">Flagellum</keyword>
<dbReference type="EMBL" id="CAKJVE010000004">
    <property type="protein sequence ID" value="CAG9703876.1"/>
    <property type="molecule type" value="Genomic_DNA"/>
</dbReference>
<reference evidence="3 5" key="2">
    <citation type="submission" date="2018-06" db="EMBL/GenBank/DDBJ databases">
        <authorList>
            <consortium name="IHU Genomes"/>
        </authorList>
    </citation>
    <scope>NUCLEOTIDE SEQUENCE [LARGE SCALE GENOMIC DNA]</scope>
    <source>
        <strain evidence="3 5">NEC25</strain>
    </source>
</reference>
<keyword evidence="4" id="KW-1185">Reference proteome</keyword>
<evidence type="ECO:0000313" key="4">
    <source>
        <dbReference type="Proteomes" id="UP000220840"/>
    </source>
</evidence>
<dbReference type="NCBIfam" id="NF038110">
    <property type="entry name" value="Lys_methyl_FliB"/>
    <property type="match status" value="1"/>
</dbReference>
<dbReference type="Proteomes" id="UP000789738">
    <property type="component" value="Unassembled WGS sequence"/>
</dbReference>
<proteinExistence type="predicted"/>
<dbReference type="Proteomes" id="UP000220840">
    <property type="component" value="Unassembled WGS sequence"/>
</dbReference>
<protein>
    <submittedName>
        <fullName evidence="3">Flagellar biosynthetic protein FliU</fullName>
    </submittedName>
    <submittedName>
        <fullName evidence="2">Flagellar protein FliB</fullName>
    </submittedName>
</protein>
<evidence type="ECO:0000313" key="5">
    <source>
        <dbReference type="Proteomes" id="UP000431451"/>
    </source>
</evidence>
<reference evidence="1" key="3">
    <citation type="submission" date="2021-10" db="EMBL/GenBank/DDBJ databases">
        <authorList>
            <person name="Mesa V."/>
        </authorList>
    </citation>
    <scope>NUCLEOTIDE SEQUENCE</scope>
    <source>
        <strain evidence="1">CC3_PB</strain>
    </source>
</reference>
<organism evidence="2 4">
    <name type="scientific">Clostridium neonatale</name>
    <dbReference type="NCBI Taxonomy" id="137838"/>
    <lineage>
        <taxon>Bacteria</taxon>
        <taxon>Bacillati</taxon>
        <taxon>Bacillota</taxon>
        <taxon>Clostridia</taxon>
        <taxon>Eubacteriales</taxon>
        <taxon>Clostridiaceae</taxon>
        <taxon>Clostridium</taxon>
    </lineage>
</organism>
<name>A0A2A7MCU2_9CLOT</name>
<evidence type="ECO:0000313" key="2">
    <source>
        <dbReference type="EMBL" id="PEG29505.1"/>
    </source>
</evidence>
<evidence type="ECO:0000313" key="3">
    <source>
        <dbReference type="EMBL" id="VCT82842.1"/>
    </source>
</evidence>
<keyword evidence="2" id="KW-0966">Cell projection</keyword>
<dbReference type="STRING" id="137838.GCA_001458595_00438"/>
<sequence length="387" mass="46334">MKTKVPYYYKDFKCIASECPDTCCAGWEIIIDEDTHEKYKNATGKFGEILRSKITLYEDGEPGFILEGDDCPFLNKNKLCDIYSELGEESLCNTCKQFPRFIEEYGDTREIGISISCPEAARIILDNDKKVEFEINEDDEMVSVYDDVNYDLFLQLMPARKIALDIIQNRSMTLKNRIALLISFAHDIQDKIDANKVFEVEEVRKSYLDEDFIKSSIKQLNRYKDREKFKYDNMHKYFQVYKSLEHIDENWPKIVDHTFEYFYKLNNDYELYIDKHNAFNKYYKEKEYEYEHLIVYFIFRYFMKAVYDYDVLAKVKLAVVSYLIIKELDVVRWIDNKGNLTKQDQIDLMHMYSKDIEHSEDNLEELAQIFEINKVFRLEEILIMIMN</sequence>
<dbReference type="Proteomes" id="UP000431451">
    <property type="component" value="Unassembled WGS sequence"/>
</dbReference>
<dbReference type="EMBL" id="UWJD01000001">
    <property type="protein sequence ID" value="VCT82842.1"/>
    <property type="molecule type" value="Genomic_DNA"/>
</dbReference>
<dbReference type="OrthoDB" id="86584at2"/>
<dbReference type="RefSeq" id="WP_058293407.1">
    <property type="nucleotide sequence ID" value="NZ_CAKJVE010000004.1"/>
</dbReference>